<organism evidence="2 3">
    <name type="scientific">Staphylococcus aureus</name>
    <dbReference type="NCBI Taxonomy" id="1280"/>
    <lineage>
        <taxon>Bacteria</taxon>
        <taxon>Bacillati</taxon>
        <taxon>Bacillota</taxon>
        <taxon>Bacilli</taxon>
        <taxon>Bacillales</taxon>
        <taxon>Staphylococcaceae</taxon>
        <taxon>Staphylococcus</taxon>
    </lineage>
</organism>
<evidence type="ECO:0000256" key="1">
    <source>
        <dbReference type="SAM" id="Phobius"/>
    </source>
</evidence>
<proteinExistence type="predicted"/>
<gene>
    <name evidence="2" type="ORF">NCTC5664_04071</name>
</gene>
<dbReference type="AlphaFoldDB" id="A0A380E5R8"/>
<name>A0A380E5R8_STAAU</name>
<protein>
    <submittedName>
        <fullName evidence="2">Uncharacterized protein</fullName>
    </submittedName>
</protein>
<evidence type="ECO:0000313" key="2">
    <source>
        <dbReference type="EMBL" id="SUK96770.1"/>
    </source>
</evidence>
<reference evidence="2 3" key="1">
    <citation type="submission" date="2018-06" db="EMBL/GenBank/DDBJ databases">
        <authorList>
            <consortium name="Pathogen Informatics"/>
            <person name="Doyle S."/>
        </authorList>
    </citation>
    <scope>NUCLEOTIDE SEQUENCE [LARGE SCALE GENOMIC DNA]</scope>
    <source>
        <strain evidence="2 3">NCTC5664</strain>
    </source>
</reference>
<dbReference type="Proteomes" id="UP000254502">
    <property type="component" value="Unassembled WGS sequence"/>
</dbReference>
<feature type="transmembrane region" description="Helical" evidence="1">
    <location>
        <begin position="64"/>
        <end position="83"/>
    </location>
</feature>
<keyword evidence="1" id="KW-0472">Membrane</keyword>
<keyword evidence="1" id="KW-0812">Transmembrane</keyword>
<keyword evidence="1" id="KW-1133">Transmembrane helix</keyword>
<sequence>MFLPFYYTVCLNIIKANALIKLIFLPLTCTMNKVKSNMTSIDINKPSIASKSAIKGYFLNLHRLMIKIIFYLILVLKVDLLIVD</sequence>
<dbReference type="EMBL" id="UHAQ01000004">
    <property type="protein sequence ID" value="SUK96770.1"/>
    <property type="molecule type" value="Genomic_DNA"/>
</dbReference>
<accession>A0A380E5R8</accession>
<feature type="transmembrane region" description="Helical" evidence="1">
    <location>
        <begin position="6"/>
        <end position="28"/>
    </location>
</feature>
<evidence type="ECO:0000313" key="3">
    <source>
        <dbReference type="Proteomes" id="UP000254502"/>
    </source>
</evidence>